<proteinExistence type="predicted"/>
<keyword evidence="1" id="KW-0862">Zinc</keyword>
<dbReference type="Gene3D" id="3.30.160.60">
    <property type="entry name" value="Classic Zinc Finger"/>
    <property type="match status" value="1"/>
</dbReference>
<accession>A0AA88XLS2</accession>
<dbReference type="PROSITE" id="PS50119">
    <property type="entry name" value="ZF_BBOX"/>
    <property type="match status" value="2"/>
</dbReference>
<feature type="domain" description="B box-type" evidence="3">
    <location>
        <begin position="58"/>
        <end position="100"/>
    </location>
</feature>
<sequence length="326" mass="36839">MAALYQWQLPCLICGDAVEFHCNTCGDILCAKCRNNHLKSGASKNHKVVPYADRVEPRASSDCSAHPGNQYHAWCQRCLKEVCNECIFSVEHRGHTFQKLGEIVGERRKELQGELSKNEIIIKKWTEFLEVVKVKEKQHQDQVRQLEIFMSKRTSELLSCIKQIEEMNRTTLRSISKQGQQSLIDHKRKAEDALKILGKRAAILDDKLRSSDTKNLMARYDSYISPNLTNIPVVNLPDCKFTSGRLDQEALVEMYGQVGTRVEQSKTKVQVTKTPIKSKTGANTQATMKSLDLANLASVISAPDFRGRPPSKTVAFYSRPKRSASK</sequence>
<reference evidence="4" key="1">
    <citation type="submission" date="2019-08" db="EMBL/GenBank/DDBJ databases">
        <title>The improved chromosome-level genome for the pearl oyster Pinctada fucata martensii using PacBio sequencing and Hi-C.</title>
        <authorList>
            <person name="Zheng Z."/>
        </authorList>
    </citation>
    <scope>NUCLEOTIDE SEQUENCE</scope>
    <source>
        <strain evidence="4">ZZ-2019</strain>
        <tissue evidence="4">Adductor muscle</tissue>
    </source>
</reference>
<comment type="caution">
    <text evidence="4">The sequence shown here is derived from an EMBL/GenBank/DDBJ whole genome shotgun (WGS) entry which is preliminary data.</text>
</comment>
<feature type="region of interest" description="Disordered" evidence="2">
    <location>
        <begin position="307"/>
        <end position="326"/>
    </location>
</feature>
<dbReference type="AlphaFoldDB" id="A0AA88XLS2"/>
<dbReference type="EMBL" id="VSWD01000014">
    <property type="protein sequence ID" value="KAK3083472.1"/>
    <property type="molecule type" value="Genomic_DNA"/>
</dbReference>
<evidence type="ECO:0000313" key="5">
    <source>
        <dbReference type="Proteomes" id="UP001186944"/>
    </source>
</evidence>
<gene>
    <name evidence="4" type="ORF">FSP39_023517</name>
</gene>
<dbReference type="GO" id="GO:0008270">
    <property type="term" value="F:zinc ion binding"/>
    <property type="evidence" value="ECO:0007669"/>
    <property type="project" value="UniProtKB-KW"/>
</dbReference>
<keyword evidence="1" id="KW-0479">Metal-binding</keyword>
<dbReference type="InterPro" id="IPR047153">
    <property type="entry name" value="TRIM45/56/19-like"/>
</dbReference>
<evidence type="ECO:0000256" key="2">
    <source>
        <dbReference type="SAM" id="MobiDB-lite"/>
    </source>
</evidence>
<evidence type="ECO:0000259" key="3">
    <source>
        <dbReference type="PROSITE" id="PS50119"/>
    </source>
</evidence>
<dbReference type="SUPFAM" id="SSF57845">
    <property type="entry name" value="B-box zinc-binding domain"/>
    <property type="match status" value="1"/>
</dbReference>
<dbReference type="GO" id="GO:0061630">
    <property type="term" value="F:ubiquitin protein ligase activity"/>
    <property type="evidence" value="ECO:0007669"/>
    <property type="project" value="TreeGrafter"/>
</dbReference>
<dbReference type="PANTHER" id="PTHR25462:SF296">
    <property type="entry name" value="MEIOTIC P26, ISOFORM F"/>
    <property type="match status" value="1"/>
</dbReference>
<dbReference type="Proteomes" id="UP001186944">
    <property type="component" value="Unassembled WGS sequence"/>
</dbReference>
<dbReference type="InterPro" id="IPR000315">
    <property type="entry name" value="Znf_B-box"/>
</dbReference>
<dbReference type="SMART" id="SM00336">
    <property type="entry name" value="BBOX"/>
    <property type="match status" value="2"/>
</dbReference>
<organism evidence="4 5">
    <name type="scientific">Pinctada imbricata</name>
    <name type="common">Atlantic pearl-oyster</name>
    <name type="synonym">Pinctada martensii</name>
    <dbReference type="NCBI Taxonomy" id="66713"/>
    <lineage>
        <taxon>Eukaryota</taxon>
        <taxon>Metazoa</taxon>
        <taxon>Spiralia</taxon>
        <taxon>Lophotrochozoa</taxon>
        <taxon>Mollusca</taxon>
        <taxon>Bivalvia</taxon>
        <taxon>Autobranchia</taxon>
        <taxon>Pteriomorphia</taxon>
        <taxon>Pterioida</taxon>
        <taxon>Pterioidea</taxon>
        <taxon>Pteriidae</taxon>
        <taxon>Pinctada</taxon>
    </lineage>
</organism>
<evidence type="ECO:0000313" key="4">
    <source>
        <dbReference type="EMBL" id="KAK3083472.1"/>
    </source>
</evidence>
<keyword evidence="1" id="KW-0863">Zinc-finger</keyword>
<dbReference type="Pfam" id="PF00643">
    <property type="entry name" value="zf-B_box"/>
    <property type="match status" value="1"/>
</dbReference>
<name>A0AA88XLS2_PINIB</name>
<keyword evidence="5" id="KW-1185">Reference proteome</keyword>
<dbReference type="PANTHER" id="PTHR25462">
    <property type="entry name" value="BONUS, ISOFORM C-RELATED"/>
    <property type="match status" value="1"/>
</dbReference>
<protein>
    <recommendedName>
        <fullName evidence="3">B box-type domain-containing protein</fullName>
    </recommendedName>
</protein>
<evidence type="ECO:0000256" key="1">
    <source>
        <dbReference type="PROSITE-ProRule" id="PRU00024"/>
    </source>
</evidence>
<feature type="domain" description="B box-type" evidence="3">
    <location>
        <begin position="6"/>
        <end position="51"/>
    </location>
</feature>